<protein>
    <submittedName>
        <fullName evidence="2">Uncharacterized protein</fullName>
    </submittedName>
</protein>
<evidence type="ECO:0000313" key="2">
    <source>
        <dbReference type="EMBL" id="OTF73328.1"/>
    </source>
</evidence>
<dbReference type="EMBL" id="MUJZ01052133">
    <property type="protein sequence ID" value="OTF73328.1"/>
    <property type="molecule type" value="Genomic_DNA"/>
</dbReference>
<dbReference type="PANTHER" id="PTHR23199">
    <property type="entry name" value="NEUROTROPHIN 1-RELATED"/>
    <property type="match status" value="1"/>
</dbReference>
<comment type="caution">
    <text evidence="2">The sequence shown here is derived from an EMBL/GenBank/DDBJ whole genome shotgun (WGS) entry which is preliminary data.</text>
</comment>
<dbReference type="Proteomes" id="UP000194236">
    <property type="component" value="Unassembled WGS sequence"/>
</dbReference>
<organism evidence="2 3">
    <name type="scientific">Euroglyphus maynei</name>
    <name type="common">Mayne's house dust mite</name>
    <dbReference type="NCBI Taxonomy" id="6958"/>
    <lineage>
        <taxon>Eukaryota</taxon>
        <taxon>Metazoa</taxon>
        <taxon>Ecdysozoa</taxon>
        <taxon>Arthropoda</taxon>
        <taxon>Chelicerata</taxon>
        <taxon>Arachnida</taxon>
        <taxon>Acari</taxon>
        <taxon>Acariformes</taxon>
        <taxon>Sarcoptiformes</taxon>
        <taxon>Astigmata</taxon>
        <taxon>Psoroptidia</taxon>
        <taxon>Analgoidea</taxon>
        <taxon>Pyroglyphidae</taxon>
        <taxon>Pyroglyphinae</taxon>
        <taxon>Euroglyphus</taxon>
    </lineage>
</organism>
<feature type="compositionally biased region" description="Polar residues" evidence="1">
    <location>
        <begin position="234"/>
        <end position="246"/>
    </location>
</feature>
<dbReference type="SUPFAM" id="SSF57501">
    <property type="entry name" value="Cystine-knot cytokines"/>
    <property type="match status" value="1"/>
</dbReference>
<dbReference type="GO" id="GO:0045087">
    <property type="term" value="P:innate immune response"/>
    <property type="evidence" value="ECO:0007669"/>
    <property type="project" value="TreeGrafter"/>
</dbReference>
<feature type="region of interest" description="Disordered" evidence="1">
    <location>
        <begin position="189"/>
        <end position="246"/>
    </location>
</feature>
<gene>
    <name evidence="2" type="ORF">BLA29_006591</name>
</gene>
<dbReference type="OrthoDB" id="6342974at2759"/>
<dbReference type="InterPro" id="IPR029034">
    <property type="entry name" value="Cystine-knot_cytokine"/>
</dbReference>
<accession>A0A1Y3AZZ9</accession>
<dbReference type="PANTHER" id="PTHR23199:SF7">
    <property type="entry name" value="RE45222P"/>
    <property type="match status" value="1"/>
</dbReference>
<dbReference type="GO" id="GO:0008083">
    <property type="term" value="F:growth factor activity"/>
    <property type="evidence" value="ECO:0007669"/>
    <property type="project" value="TreeGrafter"/>
</dbReference>
<evidence type="ECO:0000256" key="1">
    <source>
        <dbReference type="SAM" id="MobiDB-lite"/>
    </source>
</evidence>
<sequence>MCGDLNRGLIPRNPMGQYLNGEPYPFELIKNKTLQYLSKTLPYLKEEIDNIPKVARFVKPSEFFENHSKRHARQANLEDLNKQIENVTNVQQMTTIETNDNNSSNLTKQNRQNGCDGNVICQAIESLKEEGPFSKSFLSNVVSAVGNVASINNVVSLIDQYGQSSNQTNPSSSSSQRFAISQLLSSIGSESGSSSNNNNNNNNAGSSYSPLLSTPKFASKRKTSPDVEDFISSDGMNSEKPQTPCMSTEEYISPTFARNYQGVWKYVVQIPNEG</sequence>
<dbReference type="AlphaFoldDB" id="A0A1Y3AZZ9"/>
<feature type="compositionally biased region" description="Low complexity" evidence="1">
    <location>
        <begin position="189"/>
        <end position="209"/>
    </location>
</feature>
<dbReference type="GO" id="GO:0005576">
    <property type="term" value="C:extracellular region"/>
    <property type="evidence" value="ECO:0007669"/>
    <property type="project" value="TreeGrafter"/>
</dbReference>
<dbReference type="GO" id="GO:0021556">
    <property type="term" value="P:central nervous system formation"/>
    <property type="evidence" value="ECO:0007669"/>
    <property type="project" value="TreeGrafter"/>
</dbReference>
<dbReference type="InterPro" id="IPR052444">
    <property type="entry name" value="Spz/Toll_ligand-like"/>
</dbReference>
<keyword evidence="3" id="KW-1185">Reference proteome</keyword>
<reference evidence="2 3" key="1">
    <citation type="submission" date="2017-03" db="EMBL/GenBank/DDBJ databases">
        <title>Genome Survey of Euroglyphus maynei.</title>
        <authorList>
            <person name="Arlian L.G."/>
            <person name="Morgan M.S."/>
            <person name="Rider S.D."/>
        </authorList>
    </citation>
    <scope>NUCLEOTIDE SEQUENCE [LARGE SCALE GENOMIC DNA]</scope>
    <source>
        <strain evidence="2">Arlian Lab</strain>
        <tissue evidence="2">Whole body</tissue>
    </source>
</reference>
<name>A0A1Y3AZZ9_EURMA</name>
<dbReference type="GO" id="GO:0005121">
    <property type="term" value="F:Toll binding"/>
    <property type="evidence" value="ECO:0007669"/>
    <property type="project" value="TreeGrafter"/>
</dbReference>
<evidence type="ECO:0000313" key="3">
    <source>
        <dbReference type="Proteomes" id="UP000194236"/>
    </source>
</evidence>
<proteinExistence type="predicted"/>